<evidence type="ECO:0000256" key="8">
    <source>
        <dbReference type="PROSITE-ProRule" id="PRU00175"/>
    </source>
</evidence>
<dbReference type="Proteomes" id="UP001341840">
    <property type="component" value="Unassembled WGS sequence"/>
</dbReference>
<feature type="compositionally biased region" description="Acidic residues" evidence="9">
    <location>
        <begin position="427"/>
        <end position="439"/>
    </location>
</feature>
<evidence type="ECO:0000256" key="2">
    <source>
        <dbReference type="ARBA" id="ARBA00012483"/>
    </source>
</evidence>
<dbReference type="EC" id="2.3.2.27" evidence="2"/>
<dbReference type="PANTHER" id="PTHR13318">
    <property type="entry name" value="PARTNER OF PAIRED, ISOFORM B-RELATED"/>
    <property type="match status" value="1"/>
</dbReference>
<dbReference type="Pfam" id="PF24758">
    <property type="entry name" value="LRR_At5g56370"/>
    <property type="match status" value="1"/>
</dbReference>
<name>A0ABU6Z6L3_9FABA</name>
<keyword evidence="3" id="KW-0808">Transferase</keyword>
<dbReference type="InterPro" id="IPR055411">
    <property type="entry name" value="LRR_FXL15/At3g58940/PEG3-like"/>
</dbReference>
<protein>
    <recommendedName>
        <fullName evidence="2">RING-type E3 ubiquitin transferase</fullName>
        <ecNumber evidence="2">2.3.2.27</ecNumber>
    </recommendedName>
</protein>
<evidence type="ECO:0000256" key="4">
    <source>
        <dbReference type="ARBA" id="ARBA00022723"/>
    </source>
</evidence>
<dbReference type="InterPro" id="IPR006553">
    <property type="entry name" value="Leu-rich_rpt_Cys-con_subtyp"/>
</dbReference>
<dbReference type="InterPro" id="IPR039525">
    <property type="entry name" value="RNF126-like_zinc-ribbon"/>
</dbReference>
<keyword evidence="5 8" id="KW-0863">Zinc-finger</keyword>
<keyword evidence="6" id="KW-0833">Ubl conjugation pathway</keyword>
<evidence type="ECO:0000256" key="7">
    <source>
        <dbReference type="ARBA" id="ARBA00022833"/>
    </source>
</evidence>
<evidence type="ECO:0000256" key="3">
    <source>
        <dbReference type="ARBA" id="ARBA00022679"/>
    </source>
</evidence>
<accession>A0ABU6Z6L3</accession>
<keyword evidence="7" id="KW-0862">Zinc</keyword>
<evidence type="ECO:0000313" key="12">
    <source>
        <dbReference type="Proteomes" id="UP001341840"/>
    </source>
</evidence>
<keyword evidence="4" id="KW-0479">Metal-binding</keyword>
<dbReference type="InterPro" id="IPR013083">
    <property type="entry name" value="Znf_RING/FYVE/PHD"/>
</dbReference>
<feature type="region of interest" description="Disordered" evidence="9">
    <location>
        <begin position="307"/>
        <end position="326"/>
    </location>
</feature>
<dbReference type="SUPFAM" id="SSF57850">
    <property type="entry name" value="RING/U-box"/>
    <property type="match status" value="1"/>
</dbReference>
<evidence type="ECO:0000256" key="5">
    <source>
        <dbReference type="ARBA" id="ARBA00022771"/>
    </source>
</evidence>
<proteinExistence type="predicted"/>
<organism evidence="11 12">
    <name type="scientific">Stylosanthes scabra</name>
    <dbReference type="NCBI Taxonomy" id="79078"/>
    <lineage>
        <taxon>Eukaryota</taxon>
        <taxon>Viridiplantae</taxon>
        <taxon>Streptophyta</taxon>
        <taxon>Embryophyta</taxon>
        <taxon>Tracheophyta</taxon>
        <taxon>Spermatophyta</taxon>
        <taxon>Magnoliopsida</taxon>
        <taxon>eudicotyledons</taxon>
        <taxon>Gunneridae</taxon>
        <taxon>Pentapetalae</taxon>
        <taxon>rosids</taxon>
        <taxon>fabids</taxon>
        <taxon>Fabales</taxon>
        <taxon>Fabaceae</taxon>
        <taxon>Papilionoideae</taxon>
        <taxon>50 kb inversion clade</taxon>
        <taxon>dalbergioids sensu lato</taxon>
        <taxon>Dalbergieae</taxon>
        <taxon>Pterocarpus clade</taxon>
        <taxon>Stylosanthes</taxon>
    </lineage>
</organism>
<dbReference type="Pfam" id="PF14369">
    <property type="entry name" value="Zn_ribbon_19"/>
    <property type="match status" value="1"/>
</dbReference>
<dbReference type="Pfam" id="PF13639">
    <property type="entry name" value="zf-RING_2"/>
    <property type="match status" value="1"/>
</dbReference>
<reference evidence="11 12" key="1">
    <citation type="journal article" date="2023" name="Plants (Basel)">
        <title>Bridging the Gap: Combining Genomics and Transcriptomics Approaches to Understand Stylosanthes scabra, an Orphan Legume from the Brazilian Caatinga.</title>
        <authorList>
            <person name="Ferreira-Neto J.R.C."/>
            <person name="da Silva M.D."/>
            <person name="Binneck E."/>
            <person name="de Melo N.F."/>
            <person name="da Silva R.H."/>
            <person name="de Melo A.L.T.M."/>
            <person name="Pandolfi V."/>
            <person name="Bustamante F.O."/>
            <person name="Brasileiro-Vidal A.C."/>
            <person name="Benko-Iseppon A.M."/>
        </authorList>
    </citation>
    <scope>NUCLEOTIDE SEQUENCE [LARGE SCALE GENOMIC DNA]</scope>
    <source>
        <tissue evidence="11">Leaves</tissue>
    </source>
</reference>
<feature type="region of interest" description="Disordered" evidence="9">
    <location>
        <begin position="629"/>
        <end position="664"/>
    </location>
</feature>
<dbReference type="EMBL" id="JASCZI010271951">
    <property type="protein sequence ID" value="MED6218222.1"/>
    <property type="molecule type" value="Genomic_DNA"/>
</dbReference>
<dbReference type="InterPro" id="IPR001841">
    <property type="entry name" value="Znf_RING"/>
</dbReference>
<feature type="compositionally biased region" description="Basic and acidic residues" evidence="9">
    <location>
        <begin position="440"/>
        <end position="465"/>
    </location>
</feature>
<dbReference type="InterPro" id="IPR032675">
    <property type="entry name" value="LRR_dom_sf"/>
</dbReference>
<evidence type="ECO:0000256" key="1">
    <source>
        <dbReference type="ARBA" id="ARBA00000900"/>
    </source>
</evidence>
<dbReference type="Gene3D" id="3.80.10.10">
    <property type="entry name" value="Ribonuclease Inhibitor"/>
    <property type="match status" value="2"/>
</dbReference>
<feature type="domain" description="RING-type" evidence="10">
    <location>
        <begin position="581"/>
        <end position="622"/>
    </location>
</feature>
<evidence type="ECO:0000256" key="6">
    <source>
        <dbReference type="ARBA" id="ARBA00022786"/>
    </source>
</evidence>
<evidence type="ECO:0000256" key="9">
    <source>
        <dbReference type="SAM" id="MobiDB-lite"/>
    </source>
</evidence>
<comment type="catalytic activity">
    <reaction evidence="1">
        <text>S-ubiquitinyl-[E2 ubiquitin-conjugating enzyme]-L-cysteine + [acceptor protein]-L-lysine = [E2 ubiquitin-conjugating enzyme]-L-cysteine + N(6)-ubiquitinyl-[acceptor protein]-L-lysine.</text>
        <dbReference type="EC" id="2.3.2.27"/>
    </reaction>
</comment>
<dbReference type="SMART" id="SM00367">
    <property type="entry name" value="LRR_CC"/>
    <property type="match status" value="10"/>
</dbReference>
<feature type="compositionally biased region" description="Pro residues" evidence="9">
    <location>
        <begin position="317"/>
        <end position="326"/>
    </location>
</feature>
<comment type="caution">
    <text evidence="11">The sequence shown here is derived from an EMBL/GenBank/DDBJ whole genome shotgun (WGS) entry which is preliminary data.</text>
</comment>
<keyword evidence="12" id="KW-1185">Reference proteome</keyword>
<dbReference type="SMART" id="SM00184">
    <property type="entry name" value="RING"/>
    <property type="match status" value="1"/>
</dbReference>
<dbReference type="PROSITE" id="PS50089">
    <property type="entry name" value="ZF_RING_2"/>
    <property type="match status" value="1"/>
</dbReference>
<feature type="compositionally biased region" description="Gly residues" evidence="9">
    <location>
        <begin position="648"/>
        <end position="664"/>
    </location>
</feature>
<sequence>MKAIGEGLSSLQSLDVSYCRKLTDKGLSAVAKGCSDLRVLHLAGCRFITDGILEALSKNCHNLEKLGLQGCTNITDNGLISLASGCQQIKYLDINKCSNVSDVGVSSVSRACSSSLRTLKLLDCYKIGDETILSLSEYCNSLETLIIGGCRDVSNDAIKSLAAACSSSLKNLRMDWCLNLSDSSLSCILSQCRNLEALDIGCCEEVSDAAFEVISSEELGLRLKILKVSNCPKITVAGIGILVGKCSYLEYLDVRSCPHITKALLDEAGLHFPECCKKQRENPNLHRQNNHTLRSFAFHSTSHLRRTGKRTMSESPSQPPPPPPAPEAPSYWCYHCDKRVSVETLPDLPDVICGDCKNGFVESIPTPSLPSSAAASSSSDDPYFGSHFLHVLRLIAQSARDDDASPPPPPSRSPENDFLRIELGGWDNDDDDDDDEENGIEFHHGGEDLENAVEERGDRVGSEEPHGDDEDLRRRRRELLRLRIRDLATRTRSMRNRILDWADILMGLEDNSIEFRLQLPDSDRYVGNPEDYVDAAEYEALLQTLAESDGGGRRGAPPASKSAVEALPTVKISSESEVVACAICKDMVGVGDVAKRLPCGHEYHGDCIVPWLGSRNSCPVCRFELPTDDRDYEDDKRKNKRAFNSGNGASGSGGGGGGGGAFSG</sequence>
<gene>
    <name evidence="11" type="ORF">PIB30_024996</name>
</gene>
<dbReference type="SUPFAM" id="SSF52047">
    <property type="entry name" value="RNI-like"/>
    <property type="match status" value="1"/>
</dbReference>
<feature type="region of interest" description="Disordered" evidence="9">
    <location>
        <begin position="400"/>
        <end position="472"/>
    </location>
</feature>
<dbReference type="Gene3D" id="3.30.40.10">
    <property type="entry name" value="Zinc/RING finger domain, C3HC4 (zinc finger)"/>
    <property type="match status" value="1"/>
</dbReference>
<evidence type="ECO:0000259" key="10">
    <source>
        <dbReference type="PROSITE" id="PS50089"/>
    </source>
</evidence>
<evidence type="ECO:0000313" key="11">
    <source>
        <dbReference type="EMBL" id="MED6218222.1"/>
    </source>
</evidence>